<dbReference type="Proteomes" id="UP000464404">
    <property type="component" value="Segment"/>
</dbReference>
<reference evidence="2 3" key="1">
    <citation type="submission" date="2019-12" db="EMBL/GenBank/DDBJ databases">
        <authorList>
            <person name="Garlena R.A."/>
            <person name="Russell D.A."/>
            <person name="Pope W.H."/>
            <person name="Jacobs-Sera D."/>
            <person name="Hatfull G.F."/>
        </authorList>
    </citation>
    <scope>NUCLEOTIDE SEQUENCE [LARGE SCALE GENOMIC DNA]</scope>
</reference>
<dbReference type="GeneID" id="60321405"/>
<dbReference type="RefSeq" id="YP_009949995.1">
    <property type="nucleotide sequence ID" value="NC_051586.1"/>
</dbReference>
<keyword evidence="3" id="KW-1185">Reference proteome</keyword>
<sequence length="136" mass="15349">MRESTRQARAGAFLGPARLRPVKITKYTLCDTPGCNHDRAAHPRGEGCRHNRGQGPFSCPCEQFTVRLPDVPKRPAPRVYTPEDVAAWRADLERGLSYREVHRRHKVSEHTLRSKLPGYNGNSTHPNGTNGIRNRT</sequence>
<organism evidence="2 3">
    <name type="scientific">Mycobacterium phage Imvubu</name>
    <dbReference type="NCBI Taxonomy" id="2686233"/>
    <lineage>
        <taxon>Viruses</taxon>
        <taxon>Duplodnaviria</taxon>
        <taxon>Heunggongvirae</taxon>
        <taxon>Uroviricota</taxon>
        <taxon>Caudoviricetes</taxon>
        <taxon>Bclasvirinae</taxon>
        <taxon>Imvubuvirus</taxon>
        <taxon>Imvubuvirus imvubu</taxon>
    </lineage>
</organism>
<protein>
    <submittedName>
        <fullName evidence="2">Uncharacterized protein</fullName>
    </submittedName>
</protein>
<accession>A0A6B9L7P1</accession>
<feature type="compositionally biased region" description="Polar residues" evidence="1">
    <location>
        <begin position="120"/>
        <end position="136"/>
    </location>
</feature>
<evidence type="ECO:0000313" key="3">
    <source>
        <dbReference type="Proteomes" id="UP000464404"/>
    </source>
</evidence>
<evidence type="ECO:0000256" key="1">
    <source>
        <dbReference type="SAM" id="MobiDB-lite"/>
    </source>
</evidence>
<dbReference type="EMBL" id="MN813693">
    <property type="protein sequence ID" value="QHB37786.1"/>
    <property type="molecule type" value="Genomic_DNA"/>
</dbReference>
<proteinExistence type="predicted"/>
<dbReference type="KEGG" id="vg:60321405"/>
<feature type="region of interest" description="Disordered" evidence="1">
    <location>
        <begin position="114"/>
        <end position="136"/>
    </location>
</feature>
<gene>
    <name evidence="2" type="primary">45</name>
    <name evidence="2" type="ORF">PBI_IMVUBU_45</name>
</gene>
<evidence type="ECO:0000313" key="2">
    <source>
        <dbReference type="EMBL" id="QHB37786.1"/>
    </source>
</evidence>
<name>A0A6B9L7P1_9CAUD</name>